<dbReference type="AlphaFoldDB" id="A0A0C9U4G3"/>
<sequence length="61" mass="6711">LGLPGTGKTTVIAQAVELWSERETPVWITAQSNIAVKNLGGKLCEHNINLKMIVSKEFFVE</sequence>
<protein>
    <recommendedName>
        <fullName evidence="3">DNA2/NAM7 helicase helicase domain-containing protein</fullName>
    </recommendedName>
</protein>
<proteinExistence type="predicted"/>
<evidence type="ECO:0000313" key="1">
    <source>
        <dbReference type="EMBL" id="KIJ37823.1"/>
    </source>
</evidence>
<feature type="non-terminal residue" evidence="1">
    <location>
        <position position="1"/>
    </location>
</feature>
<dbReference type="SUPFAM" id="SSF52540">
    <property type="entry name" value="P-loop containing nucleoside triphosphate hydrolases"/>
    <property type="match status" value="1"/>
</dbReference>
<keyword evidence="2" id="KW-1185">Reference proteome</keyword>
<dbReference type="OrthoDB" id="6513042at2759"/>
<evidence type="ECO:0008006" key="3">
    <source>
        <dbReference type="Google" id="ProtNLM"/>
    </source>
</evidence>
<dbReference type="InterPro" id="IPR027417">
    <property type="entry name" value="P-loop_NTPase"/>
</dbReference>
<dbReference type="EMBL" id="KN837166">
    <property type="protein sequence ID" value="KIJ37823.1"/>
    <property type="molecule type" value="Genomic_DNA"/>
</dbReference>
<dbReference type="HOGENOM" id="CLU_209448_0_0_1"/>
<gene>
    <name evidence="1" type="ORF">M422DRAFT_122415</name>
</gene>
<reference evidence="1 2" key="1">
    <citation type="submission" date="2014-06" db="EMBL/GenBank/DDBJ databases">
        <title>Evolutionary Origins and Diversification of the Mycorrhizal Mutualists.</title>
        <authorList>
            <consortium name="DOE Joint Genome Institute"/>
            <consortium name="Mycorrhizal Genomics Consortium"/>
            <person name="Kohler A."/>
            <person name="Kuo A."/>
            <person name="Nagy L.G."/>
            <person name="Floudas D."/>
            <person name="Copeland A."/>
            <person name="Barry K.W."/>
            <person name="Cichocki N."/>
            <person name="Veneault-Fourrey C."/>
            <person name="LaButti K."/>
            <person name="Lindquist E.A."/>
            <person name="Lipzen A."/>
            <person name="Lundell T."/>
            <person name="Morin E."/>
            <person name="Murat C."/>
            <person name="Riley R."/>
            <person name="Ohm R."/>
            <person name="Sun H."/>
            <person name="Tunlid A."/>
            <person name="Henrissat B."/>
            <person name="Grigoriev I.V."/>
            <person name="Hibbett D.S."/>
            <person name="Martin F."/>
        </authorList>
    </citation>
    <scope>NUCLEOTIDE SEQUENCE [LARGE SCALE GENOMIC DNA]</scope>
    <source>
        <strain evidence="1 2">SS14</strain>
    </source>
</reference>
<dbReference type="Proteomes" id="UP000054279">
    <property type="component" value="Unassembled WGS sequence"/>
</dbReference>
<dbReference type="Gene3D" id="3.40.50.300">
    <property type="entry name" value="P-loop containing nucleotide triphosphate hydrolases"/>
    <property type="match status" value="1"/>
</dbReference>
<organism evidence="1 2">
    <name type="scientific">Sphaerobolus stellatus (strain SS14)</name>
    <dbReference type="NCBI Taxonomy" id="990650"/>
    <lineage>
        <taxon>Eukaryota</taxon>
        <taxon>Fungi</taxon>
        <taxon>Dikarya</taxon>
        <taxon>Basidiomycota</taxon>
        <taxon>Agaricomycotina</taxon>
        <taxon>Agaricomycetes</taxon>
        <taxon>Phallomycetidae</taxon>
        <taxon>Geastrales</taxon>
        <taxon>Sphaerobolaceae</taxon>
        <taxon>Sphaerobolus</taxon>
    </lineage>
</organism>
<name>A0A0C9U4G3_SPHS4</name>
<dbReference type="Pfam" id="PF13604">
    <property type="entry name" value="AAA_30"/>
    <property type="match status" value="1"/>
</dbReference>
<accession>A0A0C9U4G3</accession>
<feature type="non-terminal residue" evidence="1">
    <location>
        <position position="61"/>
    </location>
</feature>
<evidence type="ECO:0000313" key="2">
    <source>
        <dbReference type="Proteomes" id="UP000054279"/>
    </source>
</evidence>